<dbReference type="PANTHER" id="PTHR38436:SF1">
    <property type="entry name" value="ESTER CYCLASE"/>
    <property type="match status" value="1"/>
</dbReference>
<accession>A0A841JL42</accession>
<feature type="signal peptide" evidence="1">
    <location>
        <begin position="1"/>
        <end position="21"/>
    </location>
</feature>
<feature type="chain" id="PRO_5032546672" evidence="1">
    <location>
        <begin position="22"/>
        <end position="168"/>
    </location>
</feature>
<evidence type="ECO:0000313" key="3">
    <source>
        <dbReference type="Proteomes" id="UP000548326"/>
    </source>
</evidence>
<proteinExistence type="predicted"/>
<name>A0A841JL42_9SPHI</name>
<evidence type="ECO:0000256" key="1">
    <source>
        <dbReference type="SAM" id="SignalP"/>
    </source>
</evidence>
<keyword evidence="1" id="KW-0732">Signal</keyword>
<dbReference type="EMBL" id="JACHCA010000020">
    <property type="protein sequence ID" value="MBB6131174.1"/>
    <property type="molecule type" value="Genomic_DNA"/>
</dbReference>
<dbReference type="Proteomes" id="UP000548326">
    <property type="component" value="Unassembled WGS sequence"/>
</dbReference>
<gene>
    <name evidence="2" type="ORF">HDF22_005325</name>
</gene>
<evidence type="ECO:0000313" key="2">
    <source>
        <dbReference type="EMBL" id="MBB6131174.1"/>
    </source>
</evidence>
<comment type="caution">
    <text evidence="2">The sequence shown here is derived from an EMBL/GenBank/DDBJ whole genome shotgun (WGS) entry which is preliminary data.</text>
</comment>
<dbReference type="PANTHER" id="PTHR38436">
    <property type="entry name" value="POLYKETIDE CYCLASE SNOAL-LIKE DOMAIN"/>
    <property type="match status" value="1"/>
</dbReference>
<dbReference type="GO" id="GO:0030638">
    <property type="term" value="P:polyketide metabolic process"/>
    <property type="evidence" value="ECO:0007669"/>
    <property type="project" value="InterPro"/>
</dbReference>
<dbReference type="SUPFAM" id="SSF54427">
    <property type="entry name" value="NTF2-like"/>
    <property type="match status" value="1"/>
</dbReference>
<organism evidence="2 3">
    <name type="scientific">Mucilaginibacter lappiensis</name>
    <dbReference type="NCBI Taxonomy" id="354630"/>
    <lineage>
        <taxon>Bacteria</taxon>
        <taxon>Pseudomonadati</taxon>
        <taxon>Bacteroidota</taxon>
        <taxon>Sphingobacteriia</taxon>
        <taxon>Sphingobacteriales</taxon>
        <taxon>Sphingobacteriaceae</taxon>
        <taxon>Mucilaginibacter</taxon>
    </lineage>
</organism>
<dbReference type="Pfam" id="PF07366">
    <property type="entry name" value="SnoaL"/>
    <property type="match status" value="1"/>
</dbReference>
<protein>
    <submittedName>
        <fullName evidence="2">Putative ester cyclase</fullName>
    </submittedName>
</protein>
<dbReference type="RefSeq" id="WP_183589744.1">
    <property type="nucleotide sequence ID" value="NZ_JACHCA010000020.1"/>
</dbReference>
<reference evidence="2 3" key="1">
    <citation type="submission" date="2020-08" db="EMBL/GenBank/DDBJ databases">
        <title>Genomic Encyclopedia of Type Strains, Phase IV (KMG-V): Genome sequencing to study the core and pangenomes of soil and plant-associated prokaryotes.</title>
        <authorList>
            <person name="Whitman W."/>
        </authorList>
    </citation>
    <scope>NUCLEOTIDE SEQUENCE [LARGE SCALE GENOMIC DNA]</scope>
    <source>
        <strain evidence="2 3">MP601</strain>
    </source>
</reference>
<dbReference type="Gene3D" id="3.10.450.50">
    <property type="match status" value="1"/>
</dbReference>
<dbReference type="AlphaFoldDB" id="A0A841JL42"/>
<dbReference type="InterPro" id="IPR032710">
    <property type="entry name" value="NTF2-like_dom_sf"/>
</dbReference>
<sequence>MKTLKITLFVLLIAATKLVCAQELQSKTAVNKSTIEKNKDVVIKFNKAYWESGNVKIVKELFPDYYVDHFEPHDGNGPPIDTILLVEFMTSFKKAFSNVNIEFHEVLGEGDKVSLLKTITATHTGEFLGKAATGKKVVINIVETDILKDGKITDTWALSNLPQVIQAL</sequence>
<dbReference type="InterPro" id="IPR009959">
    <property type="entry name" value="Cyclase_SnoaL-like"/>
</dbReference>